<name>A0A8H4AFK4_GIGMA</name>
<reference evidence="1 2" key="1">
    <citation type="journal article" date="2019" name="Environ. Microbiol.">
        <title>At the nexus of three kingdoms: the genome of the mycorrhizal fungus Gigaspora margarita provides insights into plant, endobacterial and fungal interactions.</title>
        <authorList>
            <person name="Venice F."/>
            <person name="Ghignone S."/>
            <person name="Salvioli di Fossalunga A."/>
            <person name="Amselem J."/>
            <person name="Novero M."/>
            <person name="Xianan X."/>
            <person name="Sedzielewska Toro K."/>
            <person name="Morin E."/>
            <person name="Lipzen A."/>
            <person name="Grigoriev I.V."/>
            <person name="Henrissat B."/>
            <person name="Martin F.M."/>
            <person name="Bonfante P."/>
        </authorList>
    </citation>
    <scope>NUCLEOTIDE SEQUENCE [LARGE SCALE GENOMIC DNA]</scope>
    <source>
        <strain evidence="1 2">BEG34</strain>
    </source>
</reference>
<dbReference type="EMBL" id="WTPW01000675">
    <property type="protein sequence ID" value="KAF0489043.1"/>
    <property type="molecule type" value="Genomic_DNA"/>
</dbReference>
<sequence>MILSRRNAIYLSNRINKLLFQTTEFHDQFKAIHVAIDDEEKIWNGTQYAVFKRERLVTFEARREIENALKVAEQVRLELIHNKEIIRGLN</sequence>
<dbReference type="AlphaFoldDB" id="A0A8H4AFK4"/>
<organism evidence="1 2">
    <name type="scientific">Gigaspora margarita</name>
    <dbReference type="NCBI Taxonomy" id="4874"/>
    <lineage>
        <taxon>Eukaryota</taxon>
        <taxon>Fungi</taxon>
        <taxon>Fungi incertae sedis</taxon>
        <taxon>Mucoromycota</taxon>
        <taxon>Glomeromycotina</taxon>
        <taxon>Glomeromycetes</taxon>
        <taxon>Diversisporales</taxon>
        <taxon>Gigasporaceae</taxon>
        <taxon>Gigaspora</taxon>
    </lineage>
</organism>
<dbReference type="Proteomes" id="UP000439903">
    <property type="component" value="Unassembled WGS sequence"/>
</dbReference>
<evidence type="ECO:0000313" key="2">
    <source>
        <dbReference type="Proteomes" id="UP000439903"/>
    </source>
</evidence>
<dbReference type="OrthoDB" id="2366915at2759"/>
<accession>A0A8H4AFK4</accession>
<comment type="caution">
    <text evidence="1">The sequence shown here is derived from an EMBL/GenBank/DDBJ whole genome shotgun (WGS) entry which is preliminary data.</text>
</comment>
<protein>
    <submittedName>
        <fullName evidence="1">Uncharacterized protein</fullName>
    </submittedName>
</protein>
<gene>
    <name evidence="1" type="ORF">F8M41_022139</name>
</gene>
<proteinExistence type="predicted"/>
<evidence type="ECO:0000313" key="1">
    <source>
        <dbReference type="EMBL" id="KAF0489043.1"/>
    </source>
</evidence>
<keyword evidence="2" id="KW-1185">Reference proteome</keyword>